<evidence type="ECO:0000313" key="3">
    <source>
        <dbReference type="Proteomes" id="UP000324800"/>
    </source>
</evidence>
<evidence type="ECO:0000256" key="1">
    <source>
        <dbReference type="SAM" id="SignalP"/>
    </source>
</evidence>
<protein>
    <submittedName>
        <fullName evidence="2">Uncharacterized protein</fullName>
    </submittedName>
</protein>
<keyword evidence="1" id="KW-0732">Signal</keyword>
<feature type="chain" id="PRO_5023937212" evidence="1">
    <location>
        <begin position="25"/>
        <end position="127"/>
    </location>
</feature>
<organism evidence="2 3">
    <name type="scientific">Streblomastix strix</name>
    <dbReference type="NCBI Taxonomy" id="222440"/>
    <lineage>
        <taxon>Eukaryota</taxon>
        <taxon>Metamonada</taxon>
        <taxon>Preaxostyla</taxon>
        <taxon>Oxymonadida</taxon>
        <taxon>Streblomastigidae</taxon>
        <taxon>Streblomastix</taxon>
    </lineage>
</organism>
<name>A0A5J4WN83_9EUKA</name>
<dbReference type="EMBL" id="SNRW01001401">
    <property type="protein sequence ID" value="KAA6396537.1"/>
    <property type="molecule type" value="Genomic_DNA"/>
</dbReference>
<dbReference type="AlphaFoldDB" id="A0A5J4WN83"/>
<evidence type="ECO:0000313" key="2">
    <source>
        <dbReference type="EMBL" id="KAA6396537.1"/>
    </source>
</evidence>
<feature type="signal peptide" evidence="1">
    <location>
        <begin position="1"/>
        <end position="24"/>
    </location>
</feature>
<accession>A0A5J4WN83</accession>
<comment type="caution">
    <text evidence="2">The sequence shown here is derived from an EMBL/GenBank/DDBJ whole genome shotgun (WGS) entry which is preliminary data.</text>
</comment>
<dbReference type="Proteomes" id="UP000324800">
    <property type="component" value="Unassembled WGS sequence"/>
</dbReference>
<sequence length="127" mass="13878">MRRFFYRQILAGIVIIQITQQVQIQQHVALPIALNGVPVYLVPLENNAIISQSKNCYLDSTNDQVSIVKVRSTSFSTGVTSAAKQVAPVFHKVMGAVLRLLGAINPKTDMIVRRVGGAVGMANKFLN</sequence>
<gene>
    <name evidence="2" type="ORF">EZS28_007934</name>
</gene>
<proteinExistence type="predicted"/>
<reference evidence="2 3" key="1">
    <citation type="submission" date="2019-03" db="EMBL/GenBank/DDBJ databases">
        <title>Single cell metagenomics reveals metabolic interactions within the superorganism composed of flagellate Streblomastix strix and complex community of Bacteroidetes bacteria on its surface.</title>
        <authorList>
            <person name="Treitli S.C."/>
            <person name="Kolisko M."/>
            <person name="Husnik F."/>
            <person name="Keeling P."/>
            <person name="Hampl V."/>
        </authorList>
    </citation>
    <scope>NUCLEOTIDE SEQUENCE [LARGE SCALE GENOMIC DNA]</scope>
    <source>
        <strain evidence="2">ST1C</strain>
    </source>
</reference>